<evidence type="ECO:0000259" key="6">
    <source>
        <dbReference type="PROSITE" id="PS50011"/>
    </source>
</evidence>
<feature type="binding site" evidence="3">
    <location>
        <position position="38"/>
    </location>
    <ligand>
        <name>ATP</name>
        <dbReference type="ChEBI" id="CHEBI:30616"/>
    </ligand>
</feature>
<keyword evidence="5" id="KW-0812">Transmembrane</keyword>
<keyword evidence="8" id="KW-1185">Reference proteome</keyword>
<accession>A0A8S1QDR4</accession>
<keyword evidence="4" id="KW-0418">Kinase</keyword>
<keyword evidence="5" id="KW-0472">Membrane</keyword>
<organism evidence="7 8">
    <name type="scientific">Paramecium sonneborni</name>
    <dbReference type="NCBI Taxonomy" id="65129"/>
    <lineage>
        <taxon>Eukaryota</taxon>
        <taxon>Sar</taxon>
        <taxon>Alveolata</taxon>
        <taxon>Ciliophora</taxon>
        <taxon>Intramacronucleata</taxon>
        <taxon>Oligohymenophorea</taxon>
        <taxon>Peniculida</taxon>
        <taxon>Parameciidae</taxon>
        <taxon>Paramecium</taxon>
    </lineage>
</organism>
<keyword evidence="5" id="KW-1133">Transmembrane helix</keyword>
<dbReference type="SMART" id="SM00220">
    <property type="entry name" value="S_TKc"/>
    <property type="match status" value="1"/>
</dbReference>
<dbReference type="GO" id="GO:0005634">
    <property type="term" value="C:nucleus"/>
    <property type="evidence" value="ECO:0007669"/>
    <property type="project" value="TreeGrafter"/>
</dbReference>
<proteinExistence type="inferred from homology"/>
<dbReference type="InterPro" id="IPR000719">
    <property type="entry name" value="Prot_kinase_dom"/>
</dbReference>
<evidence type="ECO:0000256" key="3">
    <source>
        <dbReference type="PROSITE-ProRule" id="PRU10141"/>
    </source>
</evidence>
<keyword evidence="4" id="KW-0808">Transferase</keyword>
<dbReference type="Pfam" id="PF00069">
    <property type="entry name" value="Pkinase"/>
    <property type="match status" value="1"/>
</dbReference>
<feature type="domain" description="Protein kinase" evidence="6">
    <location>
        <begin position="1"/>
        <end position="258"/>
    </location>
</feature>
<sequence length="269" mass="31792">MQIQNKIGEGLFGQIHKCLTDDGNTCAIKIYKERCPRKLREKEIKILQSISHTNIQKIVKSDQEYKWFITELMNQDLYQMIIKHGCLQQSTIKQILLQLSNGLSYLHQLGYVHRDIKLENVMMTKEPVIKFIDFGLSVYIDYNKQYPRHCGTSTYMAPELNLDDKLIMGEILKKSDIFALGVLIFILCYGCPPFTIAKSTECKFWQTIEQRKWQSFWNYFDKKIIRSDDHFKNLIQNMLEPDHKSRFTIQQVKEHQYLNEVGNLNELLL</sequence>
<reference evidence="7" key="1">
    <citation type="submission" date="2021-01" db="EMBL/GenBank/DDBJ databases">
        <authorList>
            <consortium name="Genoscope - CEA"/>
            <person name="William W."/>
        </authorList>
    </citation>
    <scope>NUCLEOTIDE SEQUENCE</scope>
</reference>
<name>A0A8S1QDR4_9CILI</name>
<dbReference type="AlphaFoldDB" id="A0A8S1QDR4"/>
<keyword evidence="1 3" id="KW-0547">Nucleotide-binding</keyword>
<dbReference type="GO" id="GO:0005737">
    <property type="term" value="C:cytoplasm"/>
    <property type="evidence" value="ECO:0007669"/>
    <property type="project" value="TreeGrafter"/>
</dbReference>
<evidence type="ECO:0000256" key="5">
    <source>
        <dbReference type="SAM" id="Phobius"/>
    </source>
</evidence>
<comment type="similarity">
    <text evidence="4">Belongs to the protein kinase superfamily.</text>
</comment>
<protein>
    <recommendedName>
        <fullName evidence="6">Protein kinase domain-containing protein</fullName>
    </recommendedName>
</protein>
<dbReference type="OrthoDB" id="10252171at2759"/>
<dbReference type="InterPro" id="IPR008271">
    <property type="entry name" value="Ser/Thr_kinase_AS"/>
</dbReference>
<evidence type="ECO:0000256" key="2">
    <source>
        <dbReference type="ARBA" id="ARBA00022840"/>
    </source>
</evidence>
<dbReference type="Proteomes" id="UP000692954">
    <property type="component" value="Unassembled WGS sequence"/>
</dbReference>
<keyword evidence="2 3" id="KW-0067">ATP-binding</keyword>
<keyword evidence="4" id="KW-0723">Serine/threonine-protein kinase</keyword>
<comment type="caution">
    <text evidence="7">The sequence shown here is derived from an EMBL/GenBank/DDBJ whole genome shotgun (WGS) entry which is preliminary data.</text>
</comment>
<dbReference type="PANTHER" id="PTHR44167:SF18">
    <property type="entry name" value="PROTEIN KINASE DOMAIN-CONTAINING PROTEIN"/>
    <property type="match status" value="1"/>
</dbReference>
<dbReference type="PROSITE" id="PS00107">
    <property type="entry name" value="PROTEIN_KINASE_ATP"/>
    <property type="match status" value="1"/>
</dbReference>
<dbReference type="InterPro" id="IPR017441">
    <property type="entry name" value="Protein_kinase_ATP_BS"/>
</dbReference>
<evidence type="ECO:0000256" key="1">
    <source>
        <dbReference type="ARBA" id="ARBA00022741"/>
    </source>
</evidence>
<feature type="transmembrane region" description="Helical" evidence="5">
    <location>
        <begin position="177"/>
        <end position="196"/>
    </location>
</feature>
<evidence type="ECO:0000256" key="4">
    <source>
        <dbReference type="RuleBase" id="RU000304"/>
    </source>
</evidence>
<dbReference type="EMBL" id="CAJJDN010000102">
    <property type="protein sequence ID" value="CAD8113047.1"/>
    <property type="molecule type" value="Genomic_DNA"/>
</dbReference>
<dbReference type="GO" id="GO:0005524">
    <property type="term" value="F:ATP binding"/>
    <property type="evidence" value="ECO:0007669"/>
    <property type="project" value="UniProtKB-UniRule"/>
</dbReference>
<evidence type="ECO:0000313" key="7">
    <source>
        <dbReference type="EMBL" id="CAD8113047.1"/>
    </source>
</evidence>
<dbReference type="GO" id="GO:0044773">
    <property type="term" value="P:mitotic DNA damage checkpoint signaling"/>
    <property type="evidence" value="ECO:0007669"/>
    <property type="project" value="TreeGrafter"/>
</dbReference>
<evidence type="ECO:0000313" key="8">
    <source>
        <dbReference type="Proteomes" id="UP000692954"/>
    </source>
</evidence>
<gene>
    <name evidence="7" type="ORF">PSON_ATCC_30995.1.T1020085</name>
</gene>
<dbReference type="PANTHER" id="PTHR44167">
    <property type="entry name" value="OVARIAN-SPECIFIC SERINE/THREONINE-PROTEIN KINASE LOK-RELATED"/>
    <property type="match status" value="1"/>
</dbReference>
<dbReference type="PROSITE" id="PS00108">
    <property type="entry name" value="PROTEIN_KINASE_ST"/>
    <property type="match status" value="1"/>
</dbReference>
<dbReference type="PROSITE" id="PS50011">
    <property type="entry name" value="PROTEIN_KINASE_DOM"/>
    <property type="match status" value="1"/>
</dbReference>
<dbReference type="GO" id="GO:0004674">
    <property type="term" value="F:protein serine/threonine kinase activity"/>
    <property type="evidence" value="ECO:0007669"/>
    <property type="project" value="UniProtKB-KW"/>
</dbReference>
<dbReference type="FunFam" id="1.10.510.10:FF:000810">
    <property type="entry name" value="Uncharacterized protein"/>
    <property type="match status" value="1"/>
</dbReference>